<dbReference type="RefSeq" id="WP_153494459.1">
    <property type="nucleotide sequence ID" value="NZ_CBCRWP010000040.1"/>
</dbReference>
<evidence type="ECO:0000256" key="7">
    <source>
        <dbReference type="RuleBase" id="RU000416"/>
    </source>
</evidence>
<keyword evidence="4 6" id="KW-0949">S-adenosyl-L-methionine</keyword>
<dbReference type="Gene3D" id="3.90.120.10">
    <property type="entry name" value="DNA Methylase, subunit A, domain 2"/>
    <property type="match status" value="1"/>
</dbReference>
<proteinExistence type="inferred from homology"/>
<dbReference type="PROSITE" id="PS51679">
    <property type="entry name" value="SAM_MT_C5"/>
    <property type="match status" value="1"/>
</dbReference>
<sequence length="350" mass="39913">MKINAIDLFCGVGGLTYGIQQAGINVVAGFDFESSCRFAYEKNNKAKFIHKNIKELKDGELLSYYPEDTEIKIMIGCAPCQPFSAYSHRYKESESKKEKMDLLDYFGKQIKIVKPDIVSMENVPQLIQEPIFEKFIKTLKQEGYKIEYKVAFAPAYGIPQNRKRLLLLASKFGEICFEKELDQKDYPTVRDAISKLPKLAAGDVDPKDPLHRARKLSALNLKRIQNSKQGGTWRDWDKNLLPECYKKKSGASFGSVYGRLEWDKPSSTITTQFPGYGNGRFGHPEQDRALSLREGAILQSFPRSYQFIEDEKDYAINKIAMQIGNAVPPKLGEVIGRSILKHLERIYDKK</sequence>
<evidence type="ECO:0000313" key="8">
    <source>
        <dbReference type="EMBL" id="MQW38339.1"/>
    </source>
</evidence>
<dbReference type="InterPro" id="IPR029063">
    <property type="entry name" value="SAM-dependent_MTases_sf"/>
</dbReference>
<evidence type="ECO:0000256" key="6">
    <source>
        <dbReference type="PROSITE-ProRule" id="PRU01016"/>
    </source>
</evidence>
<dbReference type="GO" id="GO:0003677">
    <property type="term" value="F:DNA binding"/>
    <property type="evidence" value="ECO:0007669"/>
    <property type="project" value="TreeGrafter"/>
</dbReference>
<evidence type="ECO:0000256" key="2">
    <source>
        <dbReference type="ARBA" id="ARBA00022603"/>
    </source>
</evidence>
<dbReference type="Pfam" id="PF00145">
    <property type="entry name" value="DNA_methylase"/>
    <property type="match status" value="1"/>
</dbReference>
<dbReference type="Proteomes" id="UP000439550">
    <property type="component" value="Unassembled WGS sequence"/>
</dbReference>
<feature type="active site" evidence="6">
    <location>
        <position position="80"/>
    </location>
</feature>
<keyword evidence="9" id="KW-1185">Reference proteome</keyword>
<evidence type="ECO:0000256" key="5">
    <source>
        <dbReference type="ARBA" id="ARBA00022747"/>
    </source>
</evidence>
<dbReference type="GO" id="GO:0009307">
    <property type="term" value="P:DNA restriction-modification system"/>
    <property type="evidence" value="ECO:0007669"/>
    <property type="project" value="UniProtKB-KW"/>
</dbReference>
<comment type="similarity">
    <text evidence="6 7">Belongs to the class I-like SAM-binding methyltransferase superfamily. C5-methyltransferase family.</text>
</comment>
<dbReference type="InterPro" id="IPR001525">
    <property type="entry name" value="C5_MeTfrase"/>
</dbReference>
<dbReference type="Gene3D" id="3.40.50.150">
    <property type="entry name" value="Vaccinia Virus protein VP39"/>
    <property type="match status" value="1"/>
</dbReference>
<comment type="caution">
    <text evidence="8">The sequence shown here is derived from an EMBL/GenBank/DDBJ whole genome shotgun (WGS) entry which is preliminary data.</text>
</comment>
<dbReference type="GO" id="GO:0032259">
    <property type="term" value="P:methylation"/>
    <property type="evidence" value="ECO:0007669"/>
    <property type="project" value="UniProtKB-KW"/>
</dbReference>
<evidence type="ECO:0000256" key="4">
    <source>
        <dbReference type="ARBA" id="ARBA00022691"/>
    </source>
</evidence>
<dbReference type="SUPFAM" id="SSF53335">
    <property type="entry name" value="S-adenosyl-L-methionine-dependent methyltransferases"/>
    <property type="match status" value="1"/>
</dbReference>
<keyword evidence="3 6" id="KW-0808">Transferase</keyword>
<dbReference type="PANTHER" id="PTHR10629">
    <property type="entry name" value="CYTOSINE-SPECIFIC METHYLTRANSFERASE"/>
    <property type="match status" value="1"/>
</dbReference>
<evidence type="ECO:0000313" key="9">
    <source>
        <dbReference type="Proteomes" id="UP000439550"/>
    </source>
</evidence>
<protein>
    <recommendedName>
        <fullName evidence="1">DNA (cytosine-5-)-methyltransferase</fullName>
        <ecNumber evidence="1">2.1.1.37</ecNumber>
    </recommendedName>
</protein>
<accession>A0A7X1Z6B2</accession>
<evidence type="ECO:0000256" key="1">
    <source>
        <dbReference type="ARBA" id="ARBA00011975"/>
    </source>
</evidence>
<dbReference type="EMBL" id="WITJ01000001">
    <property type="protein sequence ID" value="MQW38339.1"/>
    <property type="molecule type" value="Genomic_DNA"/>
</dbReference>
<dbReference type="EC" id="2.1.1.37" evidence="1"/>
<organism evidence="8 9">
    <name type="scientific">Lactococcus hircilactis</name>
    <dbReference type="NCBI Taxonomy" id="1494462"/>
    <lineage>
        <taxon>Bacteria</taxon>
        <taxon>Bacillati</taxon>
        <taxon>Bacillota</taxon>
        <taxon>Bacilli</taxon>
        <taxon>Lactobacillales</taxon>
        <taxon>Streptococcaceae</taxon>
        <taxon>Lactococcus</taxon>
    </lineage>
</organism>
<dbReference type="PRINTS" id="PR00105">
    <property type="entry name" value="C5METTRFRASE"/>
</dbReference>
<name>A0A7X1Z6B2_9LACT</name>
<dbReference type="GO" id="GO:0044027">
    <property type="term" value="P:negative regulation of gene expression via chromosomal CpG island methylation"/>
    <property type="evidence" value="ECO:0007669"/>
    <property type="project" value="TreeGrafter"/>
</dbReference>
<reference evidence="8 9" key="1">
    <citation type="submission" date="2019-10" db="EMBL/GenBank/DDBJ databases">
        <authorList>
            <person name="Dong K."/>
        </authorList>
    </citation>
    <scope>NUCLEOTIDE SEQUENCE [LARGE SCALE GENOMIC DNA]</scope>
    <source>
        <strain evidence="8 9">DSM 28960</strain>
    </source>
</reference>
<gene>
    <name evidence="8" type="primary">dcm</name>
    <name evidence="8" type="ORF">GHI93_00015</name>
</gene>
<keyword evidence="2 6" id="KW-0489">Methyltransferase</keyword>
<dbReference type="OrthoDB" id="9813719at2"/>
<dbReference type="AlphaFoldDB" id="A0A7X1Z6B2"/>
<dbReference type="InterPro" id="IPR050390">
    <property type="entry name" value="C5-Methyltransferase"/>
</dbReference>
<dbReference type="GO" id="GO:0003886">
    <property type="term" value="F:DNA (cytosine-5-)-methyltransferase activity"/>
    <property type="evidence" value="ECO:0007669"/>
    <property type="project" value="UniProtKB-EC"/>
</dbReference>
<dbReference type="PANTHER" id="PTHR10629:SF52">
    <property type="entry name" value="DNA (CYTOSINE-5)-METHYLTRANSFERASE 1"/>
    <property type="match status" value="1"/>
</dbReference>
<dbReference type="NCBIfam" id="TIGR00675">
    <property type="entry name" value="dcm"/>
    <property type="match status" value="1"/>
</dbReference>
<keyword evidence="5" id="KW-0680">Restriction system</keyword>
<evidence type="ECO:0000256" key="3">
    <source>
        <dbReference type="ARBA" id="ARBA00022679"/>
    </source>
</evidence>